<protein>
    <submittedName>
        <fullName evidence="1">Uncharacterized protein</fullName>
    </submittedName>
</protein>
<dbReference type="OrthoDB" id="3872745at2"/>
<name>A0A561ELS1_9ACTN</name>
<dbReference type="Proteomes" id="UP000318416">
    <property type="component" value="Unassembled WGS sequence"/>
</dbReference>
<dbReference type="AlphaFoldDB" id="A0A561ELS1"/>
<evidence type="ECO:0000313" key="1">
    <source>
        <dbReference type="EMBL" id="TWE16567.1"/>
    </source>
</evidence>
<proteinExistence type="predicted"/>
<accession>A0A561ELS1</accession>
<sequence>MFELLPGVGVVLPDGAGTLRFGMDGDTTRETLARLGQVRVEGALDEAWTCTVQWGDLELTAGADGIDRSDPLLANVVLSRAWHPRRPTVGRGTRPPAWHGPAGVPVILDDIDLFGYPAAEVLEVLEVLGDGRYPELRLQPAAPGGYLPAVSFRAERRPGPGDRTQAGTDEPDLASYEAMWTTGRDQWQLEQTGSGYLIVMKGERPMYLLICHDTLADQITARMLAAGVEIVDGP</sequence>
<organism evidence="1 2">
    <name type="scientific">Kitasatospora atroaurantiaca</name>
    <dbReference type="NCBI Taxonomy" id="285545"/>
    <lineage>
        <taxon>Bacteria</taxon>
        <taxon>Bacillati</taxon>
        <taxon>Actinomycetota</taxon>
        <taxon>Actinomycetes</taxon>
        <taxon>Kitasatosporales</taxon>
        <taxon>Streptomycetaceae</taxon>
        <taxon>Kitasatospora</taxon>
    </lineage>
</organism>
<dbReference type="RefSeq" id="WP_145788801.1">
    <property type="nucleotide sequence ID" value="NZ_BAAABR010000002.1"/>
</dbReference>
<reference evidence="1 2" key="1">
    <citation type="submission" date="2019-06" db="EMBL/GenBank/DDBJ databases">
        <title>Sequencing the genomes of 1000 actinobacteria strains.</title>
        <authorList>
            <person name="Klenk H.-P."/>
        </authorList>
    </citation>
    <scope>NUCLEOTIDE SEQUENCE [LARGE SCALE GENOMIC DNA]</scope>
    <source>
        <strain evidence="1 2">DSM 41649</strain>
    </source>
</reference>
<dbReference type="EMBL" id="VIVR01000001">
    <property type="protein sequence ID" value="TWE16567.1"/>
    <property type="molecule type" value="Genomic_DNA"/>
</dbReference>
<gene>
    <name evidence="1" type="ORF">FB465_1550</name>
</gene>
<comment type="caution">
    <text evidence="1">The sequence shown here is derived from an EMBL/GenBank/DDBJ whole genome shotgun (WGS) entry which is preliminary data.</text>
</comment>
<evidence type="ECO:0000313" key="2">
    <source>
        <dbReference type="Proteomes" id="UP000318416"/>
    </source>
</evidence>
<keyword evidence="2" id="KW-1185">Reference proteome</keyword>